<feature type="transmembrane region" description="Helical" evidence="8">
    <location>
        <begin position="240"/>
        <end position="258"/>
    </location>
</feature>
<feature type="transmembrane region" description="Helical" evidence="8">
    <location>
        <begin position="374"/>
        <end position="392"/>
    </location>
</feature>
<dbReference type="Gene3D" id="1.20.1250.20">
    <property type="entry name" value="MFS general substrate transporter like domains"/>
    <property type="match status" value="1"/>
</dbReference>
<evidence type="ECO:0000256" key="4">
    <source>
        <dbReference type="ARBA" id="ARBA00022692"/>
    </source>
</evidence>
<keyword evidence="6 8" id="KW-0472">Membrane</keyword>
<dbReference type="InterPro" id="IPR020846">
    <property type="entry name" value="MFS_dom"/>
</dbReference>
<feature type="transmembrane region" description="Helical" evidence="8">
    <location>
        <begin position="444"/>
        <end position="462"/>
    </location>
</feature>
<feature type="transmembrane region" description="Helical" evidence="8">
    <location>
        <begin position="512"/>
        <end position="531"/>
    </location>
</feature>
<organism evidence="10 11">
    <name type="scientific">Phanerochaete sordida</name>
    <dbReference type="NCBI Taxonomy" id="48140"/>
    <lineage>
        <taxon>Eukaryota</taxon>
        <taxon>Fungi</taxon>
        <taxon>Dikarya</taxon>
        <taxon>Basidiomycota</taxon>
        <taxon>Agaricomycotina</taxon>
        <taxon>Agaricomycetes</taxon>
        <taxon>Polyporales</taxon>
        <taxon>Phanerochaetaceae</taxon>
        <taxon>Phanerochaete</taxon>
    </lineage>
</organism>
<dbReference type="PROSITE" id="PS50850">
    <property type="entry name" value="MFS"/>
    <property type="match status" value="1"/>
</dbReference>
<keyword evidence="4 8" id="KW-0812">Transmembrane</keyword>
<feature type="domain" description="Major facilitator superfamily (MFS) profile" evidence="9">
    <location>
        <begin position="48"/>
        <end position="535"/>
    </location>
</feature>
<feature type="transmembrane region" description="Helical" evidence="8">
    <location>
        <begin position="171"/>
        <end position="195"/>
    </location>
</feature>
<keyword evidence="5 8" id="KW-1133">Transmembrane helix</keyword>
<evidence type="ECO:0000256" key="7">
    <source>
        <dbReference type="SAM" id="MobiDB-lite"/>
    </source>
</evidence>
<feature type="transmembrane region" description="Helical" evidence="8">
    <location>
        <begin position="137"/>
        <end position="159"/>
    </location>
</feature>
<dbReference type="PANTHER" id="PTHR23501">
    <property type="entry name" value="MAJOR FACILITATOR SUPERFAMILY"/>
    <property type="match status" value="1"/>
</dbReference>
<feature type="region of interest" description="Disordered" evidence="7">
    <location>
        <begin position="1"/>
        <end position="28"/>
    </location>
</feature>
<feature type="transmembrane region" description="Helical" evidence="8">
    <location>
        <begin position="270"/>
        <end position="289"/>
    </location>
</feature>
<dbReference type="FunFam" id="1.20.1720.10:FF:000013">
    <property type="entry name" value="Related to multidrug resistance proteins"/>
    <property type="match status" value="1"/>
</dbReference>
<feature type="transmembrane region" description="Helical" evidence="8">
    <location>
        <begin position="301"/>
        <end position="327"/>
    </location>
</feature>
<dbReference type="GO" id="GO:0022857">
    <property type="term" value="F:transmembrane transporter activity"/>
    <property type="evidence" value="ECO:0007669"/>
    <property type="project" value="InterPro"/>
</dbReference>
<feature type="compositionally biased region" description="Basic and acidic residues" evidence="7">
    <location>
        <begin position="564"/>
        <end position="577"/>
    </location>
</feature>
<dbReference type="InterPro" id="IPR036259">
    <property type="entry name" value="MFS_trans_sf"/>
</dbReference>
<dbReference type="OrthoDB" id="10021397at2759"/>
<feature type="transmembrane region" description="Helical" evidence="8">
    <location>
        <begin position="45"/>
        <end position="70"/>
    </location>
</feature>
<evidence type="ECO:0000256" key="8">
    <source>
        <dbReference type="SAM" id="Phobius"/>
    </source>
</evidence>
<evidence type="ECO:0000256" key="5">
    <source>
        <dbReference type="ARBA" id="ARBA00022989"/>
    </source>
</evidence>
<feature type="transmembrane region" description="Helical" evidence="8">
    <location>
        <begin position="201"/>
        <end position="220"/>
    </location>
</feature>
<comment type="subcellular location">
    <subcellularLocation>
        <location evidence="1">Endomembrane system</location>
        <topology evidence="1">Multi-pass membrane protein</topology>
    </subcellularLocation>
</comment>
<evidence type="ECO:0000256" key="1">
    <source>
        <dbReference type="ARBA" id="ARBA00004127"/>
    </source>
</evidence>
<dbReference type="PANTHER" id="PTHR23501:SF189">
    <property type="entry name" value="DRUG TRANSPORTER, PUTATIVE (AFU_ORTHOLOGUE AFUA_4G03920)-RELATED"/>
    <property type="match status" value="1"/>
</dbReference>
<accession>A0A9P3G8X9</accession>
<protein>
    <submittedName>
        <fullName evidence="10">MFS drug transporter</fullName>
    </submittedName>
</protein>
<evidence type="ECO:0000256" key="2">
    <source>
        <dbReference type="ARBA" id="ARBA00008335"/>
    </source>
</evidence>
<feature type="region of interest" description="Disordered" evidence="7">
    <location>
        <begin position="555"/>
        <end position="594"/>
    </location>
</feature>
<dbReference type="SUPFAM" id="SSF103473">
    <property type="entry name" value="MFS general substrate transporter"/>
    <property type="match status" value="1"/>
</dbReference>
<feature type="transmembrane region" description="Helical" evidence="8">
    <location>
        <begin position="113"/>
        <end position="131"/>
    </location>
</feature>
<dbReference type="AlphaFoldDB" id="A0A9P3G8X9"/>
<evidence type="ECO:0000259" key="9">
    <source>
        <dbReference type="PROSITE" id="PS50850"/>
    </source>
</evidence>
<feature type="transmembrane region" description="Helical" evidence="8">
    <location>
        <begin position="404"/>
        <end position="423"/>
    </location>
</feature>
<dbReference type="Gene3D" id="1.20.1720.10">
    <property type="entry name" value="Multidrug resistance protein D"/>
    <property type="match status" value="1"/>
</dbReference>
<name>A0A9P3G8X9_9APHY</name>
<evidence type="ECO:0000313" key="11">
    <source>
        <dbReference type="Proteomes" id="UP000703269"/>
    </source>
</evidence>
<dbReference type="GO" id="GO:0012505">
    <property type="term" value="C:endomembrane system"/>
    <property type="evidence" value="ECO:0007669"/>
    <property type="project" value="UniProtKB-SubCell"/>
</dbReference>
<evidence type="ECO:0000256" key="3">
    <source>
        <dbReference type="ARBA" id="ARBA00022448"/>
    </source>
</evidence>
<dbReference type="GO" id="GO:0005886">
    <property type="term" value="C:plasma membrane"/>
    <property type="evidence" value="ECO:0007669"/>
    <property type="project" value="TreeGrafter"/>
</dbReference>
<dbReference type="Proteomes" id="UP000703269">
    <property type="component" value="Unassembled WGS sequence"/>
</dbReference>
<dbReference type="CDD" id="cd17502">
    <property type="entry name" value="MFS_Azr1_MDR_like"/>
    <property type="match status" value="1"/>
</dbReference>
<dbReference type="PRINTS" id="PR01036">
    <property type="entry name" value="TCRTETB"/>
</dbReference>
<feature type="transmembrane region" description="Helical" evidence="8">
    <location>
        <begin position="82"/>
        <end position="101"/>
    </location>
</feature>
<feature type="compositionally biased region" description="Low complexity" evidence="7">
    <location>
        <begin position="7"/>
        <end position="28"/>
    </location>
</feature>
<proteinExistence type="inferred from homology"/>
<sequence length="594" mass="64232">MQPDSVASSPTASEPADSPTTAPASAPATADTLTDQTNYLPRRKIISVFLACATVSITGLLDETMVAVALPIMSSDFNAGSQISWVANAFFVTSTSFQLTYGRLSDIWARKATLLVLMLIFFIGNVASSVSKTFIELLVFRAIAGIGGGGLPTIAQVIVSDVVSLRERGKYQGILGISVAFANGVGPVIGGVFASHVTWRWIFWLTLPMTVVSAIMVWFFMPLKPVEGDWRVKVRRVDWLGVALILASSTLIVLSLTWAGSEYSWDSPHVLVTLILGLAIAAAFVVWEWKGPRFPLLPLRIFKNSIVVGAAITQFINGFLTMVQVFYLPTFYQMAYGYSPTKSGAMLLPLTVVQTFTSTFSGLIVTWTGRYRELILIGWAMWSIGLGLLATLKADSPIGKQIGYSILTGIGIGQTFQPSLVAVQGALERKDMAVVTAMRSFARNLGGTIGLAIAGTMINNVLSSRLHSLPSSIITPDQLKAIVNNPVDTATNLAEPLRDDVIDAYRQGFRDVFILLAVLAAFAFFVAAALLKHRNLDRDDDKDLREQGLQFVKELKAAKSRPRRAGDPRKNAAEEKSLSATTTSEADGGRAEKP</sequence>
<comment type="similarity">
    <text evidence="2">Belongs to the major facilitator superfamily.</text>
</comment>
<dbReference type="Pfam" id="PF07690">
    <property type="entry name" value="MFS_1"/>
    <property type="match status" value="1"/>
</dbReference>
<dbReference type="EMBL" id="BPQB01000022">
    <property type="protein sequence ID" value="GJE91548.1"/>
    <property type="molecule type" value="Genomic_DNA"/>
</dbReference>
<gene>
    <name evidence="10" type="ORF">PsYK624_076980</name>
</gene>
<evidence type="ECO:0000256" key="6">
    <source>
        <dbReference type="ARBA" id="ARBA00023136"/>
    </source>
</evidence>
<keyword evidence="3" id="KW-0813">Transport</keyword>
<comment type="caution">
    <text evidence="10">The sequence shown here is derived from an EMBL/GenBank/DDBJ whole genome shotgun (WGS) entry which is preliminary data.</text>
</comment>
<feature type="transmembrane region" description="Helical" evidence="8">
    <location>
        <begin position="347"/>
        <end position="367"/>
    </location>
</feature>
<evidence type="ECO:0000313" key="10">
    <source>
        <dbReference type="EMBL" id="GJE91548.1"/>
    </source>
</evidence>
<reference evidence="10 11" key="1">
    <citation type="submission" date="2021-08" db="EMBL/GenBank/DDBJ databases">
        <title>Draft Genome Sequence of Phanerochaete sordida strain YK-624.</title>
        <authorList>
            <person name="Mori T."/>
            <person name="Dohra H."/>
            <person name="Suzuki T."/>
            <person name="Kawagishi H."/>
            <person name="Hirai H."/>
        </authorList>
    </citation>
    <scope>NUCLEOTIDE SEQUENCE [LARGE SCALE GENOMIC DNA]</scope>
    <source>
        <strain evidence="10 11">YK-624</strain>
    </source>
</reference>
<dbReference type="InterPro" id="IPR011701">
    <property type="entry name" value="MFS"/>
</dbReference>
<keyword evidence="11" id="KW-1185">Reference proteome</keyword>